<proteinExistence type="predicted"/>
<evidence type="ECO:0000313" key="2">
    <source>
        <dbReference type="Proteomes" id="UP001163223"/>
    </source>
</evidence>
<gene>
    <name evidence="1" type="ORF">OXU80_24680</name>
</gene>
<accession>A0ACD4NMF9</accession>
<organism evidence="1 2">
    <name type="scientific">Antarcticirhabdus aurantiaca</name>
    <dbReference type="NCBI Taxonomy" id="2606717"/>
    <lineage>
        <taxon>Bacteria</taxon>
        <taxon>Pseudomonadati</taxon>
        <taxon>Pseudomonadota</taxon>
        <taxon>Alphaproteobacteria</taxon>
        <taxon>Hyphomicrobiales</taxon>
        <taxon>Aurantimonadaceae</taxon>
        <taxon>Antarcticirhabdus</taxon>
    </lineage>
</organism>
<keyword evidence="2" id="KW-1185">Reference proteome</keyword>
<dbReference type="Proteomes" id="UP001163223">
    <property type="component" value="Chromosome"/>
</dbReference>
<name>A0ACD4NMF9_9HYPH</name>
<evidence type="ECO:0000313" key="1">
    <source>
        <dbReference type="EMBL" id="WAJ27988.1"/>
    </source>
</evidence>
<reference evidence="1" key="1">
    <citation type="submission" date="2022-11" db="EMBL/GenBank/DDBJ databases">
        <title>beta-Carotene-producing bacterium, Jeongeuplla avenae sp. nov., alleviates the salt stress of Arabidopsis seedlings.</title>
        <authorList>
            <person name="Jiang L."/>
            <person name="Lee J."/>
        </authorList>
    </citation>
    <scope>NUCLEOTIDE SEQUENCE</scope>
    <source>
        <strain evidence="1">DY_R2A_6</strain>
    </source>
</reference>
<protein>
    <submittedName>
        <fullName evidence="1">PAS domain-containing protein</fullName>
    </submittedName>
</protein>
<sequence length="178" mass="19935">MGHEPTRPGSAATEAHVGFWSFDIASGLSFVDPPISALFGVDPVEGARGVARDRLRSCIHPDDRNAAAREMERVLRRHDLCSWFYRLRNADGTFDTMHAVGRCFGDMAGRPTHFSGILMRIEQHEQHPIESELIDRLASLRDLAKLTPDPMLPRLIEAVMLHVGRELAKELEASRGRN</sequence>
<dbReference type="EMBL" id="CP113520">
    <property type="protein sequence ID" value="WAJ27988.1"/>
    <property type="molecule type" value="Genomic_DNA"/>
</dbReference>